<protein>
    <recommendedName>
        <fullName evidence="5">Heterokaryon incompatibility domain-containing protein</fullName>
    </recommendedName>
</protein>
<evidence type="ECO:0000313" key="3">
    <source>
        <dbReference type="EMBL" id="KAJ8469019.1"/>
    </source>
</evidence>
<dbReference type="EMBL" id="JAPEVG010000309">
    <property type="protein sequence ID" value="KAJ8469019.1"/>
    <property type="molecule type" value="Genomic_DNA"/>
</dbReference>
<dbReference type="Pfam" id="PF18637">
    <property type="entry name" value="AUDH_Cupin"/>
    <property type="match status" value="1"/>
</dbReference>
<evidence type="ECO:0008006" key="5">
    <source>
        <dbReference type="Google" id="ProtNLM"/>
    </source>
</evidence>
<dbReference type="PANTHER" id="PTHR33112:SF10">
    <property type="entry name" value="TOL"/>
    <property type="match status" value="1"/>
</dbReference>
<sequence length="1283" mass="143365">MDWDSQVDALPISLPRDHVRHIPGSESDRILALLPKSACDDHVLSDDLTPPAPAIVWTTPEYSALYFSETAKAWRYITAGLSSSRERCLRIYQKFRCPERPRVVLDDTQFIGPPDLNGHPDAVHHCVAAGDCHGRDVDAFATEMKTLAFASRPASTAASLTESRLDIVSISYYVPGYRIGPECLSIRIHLNGVLSTPVPPPQFEEKSRNDVRAHRLDQEVLLLIPRPGALSVSLDTDSSDACRDAVRVMYGEVNMRDSQGVSVHRGLAPDRYKASTTQIVSPDGSLAAGPSGAVFLHREYLPDVFQGPFRAMEDLPIVNIFPQAALVSQQSPAPPIIDDGLGASIVDPDMNTMKFAFAKDDTLDWASSGMWDGFEFYDMTGFHVFFGDDAMDKVCHIHLWTLGLYETAVVNTRCMFIADAILCVAIPLRRLLTPKNTFADTHDTMPFPVPYIDESKELSGPYVLQNTPALHERGSLCKAKATHEWVRGLPVPARVVGKPVWRAEDPGEAASERARAELRRVTWPIEVLPNILSPDGPADPAPAHAALHLPFSRAELPPRPDNACARCWDGVIAARLGLWSDPVQEVQDGAGGHQWTGGYTYTISAADLDACEKSRCCWGIFINYEAYRANVEVEELTITGPPLPWHLRVGSPYSLGSGKVEDIVVVLNDEKLTVFKVLAHLDDPAAAWIKGRTRNPVIARPDVLTMAKSLIDDCAQTHEDCRAFSDLAGPPSCPSRLIDCSDPLRPYIIDIAGLEPHVRYVALSYVWGEDQPHRTTVENLPKYSKQIDLSLLPQTIRDAIHVTRNVLGIQYLWVDSLCIIQDSREDKHRELAKMRDVYLHAFLTIDAGNAERASQGFLHDGDPLTSGVPFICPRHFEEDVLEIGSVHTTPNSSFVIQCGYPSLDMSNLLDLVTTAGRAWCLQEVLLSKRRLLFTDLDLQFWCRSDVQHPGGPHLTYYNFDHPWHITGIAEIVNQHSSGPIMSGSGEWARVHRTWQSIVQDYTSRSLSYPLDRLVACAGIAELFGRTLRSDYLAGLWKDCLLFDLLWYRSGAFDEEDGDGDDTAPSWSWAARGPRGAEYYNSDGAHMSGIHTEERTCEMLAEIVDCAVTLSDSTLPFGRVQDGFITLRAPLHGPYQKRLEPRVDRHCQATTRCNGTDLEPMVNHRDVQGRKHVDVDIGGETFFDCYDCGEMEAITDRDFKDEELRNLWLVPLIYQFESELLECLVVAEVELDTGCMSDRREREFRRIGYWGWDNAYEIDSKLVENLLRKVDGQWAYPRSEILLV</sequence>
<dbReference type="InterPro" id="IPR040887">
    <property type="entry name" value="AUDH_Cupin"/>
</dbReference>
<keyword evidence="4" id="KW-1185">Reference proteome</keyword>
<dbReference type="Gene3D" id="2.60.120.990">
    <property type="match status" value="2"/>
</dbReference>
<feature type="domain" description="Aldos-2-ulose dehydratase/isomerase (AUDH) Cupin" evidence="2">
    <location>
        <begin position="243"/>
        <end position="409"/>
    </location>
</feature>
<evidence type="ECO:0000259" key="1">
    <source>
        <dbReference type="Pfam" id="PF06985"/>
    </source>
</evidence>
<dbReference type="Pfam" id="PF06985">
    <property type="entry name" value="HET"/>
    <property type="match status" value="1"/>
</dbReference>
<evidence type="ECO:0000259" key="2">
    <source>
        <dbReference type="Pfam" id="PF18637"/>
    </source>
</evidence>
<dbReference type="PANTHER" id="PTHR33112">
    <property type="entry name" value="DOMAIN PROTEIN, PUTATIVE-RELATED"/>
    <property type="match status" value="1"/>
</dbReference>
<evidence type="ECO:0000313" key="4">
    <source>
        <dbReference type="Proteomes" id="UP001215151"/>
    </source>
</evidence>
<reference evidence="3" key="1">
    <citation type="submission" date="2022-11" db="EMBL/GenBank/DDBJ databases">
        <title>Genome Sequence of Cubamyces cubensis.</title>
        <authorList>
            <person name="Buettner E."/>
        </authorList>
    </citation>
    <scope>NUCLEOTIDE SEQUENCE</scope>
    <source>
        <strain evidence="3">MPL-01</strain>
    </source>
</reference>
<proteinExistence type="predicted"/>
<dbReference type="InterPro" id="IPR010730">
    <property type="entry name" value="HET"/>
</dbReference>
<organism evidence="3 4">
    <name type="scientific">Trametes cubensis</name>
    <dbReference type="NCBI Taxonomy" id="1111947"/>
    <lineage>
        <taxon>Eukaryota</taxon>
        <taxon>Fungi</taxon>
        <taxon>Dikarya</taxon>
        <taxon>Basidiomycota</taxon>
        <taxon>Agaricomycotina</taxon>
        <taxon>Agaricomycetes</taxon>
        <taxon>Polyporales</taxon>
        <taxon>Polyporaceae</taxon>
        <taxon>Trametes</taxon>
    </lineage>
</organism>
<gene>
    <name evidence="3" type="ORF">ONZ51_g9262</name>
</gene>
<feature type="domain" description="Heterokaryon incompatibility" evidence="1">
    <location>
        <begin position="760"/>
        <end position="864"/>
    </location>
</feature>
<accession>A0AAD7X5S8</accession>
<name>A0AAD7X5S8_9APHY</name>
<dbReference type="Proteomes" id="UP001215151">
    <property type="component" value="Unassembled WGS sequence"/>
</dbReference>
<comment type="caution">
    <text evidence="3">The sequence shown here is derived from an EMBL/GenBank/DDBJ whole genome shotgun (WGS) entry which is preliminary data.</text>
</comment>